<proteinExistence type="predicted"/>
<evidence type="ECO:0000256" key="1">
    <source>
        <dbReference type="SAM" id="SignalP"/>
    </source>
</evidence>
<dbReference type="EMBL" id="VLPL01000002">
    <property type="protein sequence ID" value="TSJ46316.1"/>
    <property type="molecule type" value="Genomic_DNA"/>
</dbReference>
<keyword evidence="3" id="KW-1185">Reference proteome</keyword>
<dbReference type="RefSeq" id="WP_144331853.1">
    <property type="nucleotide sequence ID" value="NZ_VLPL01000002.1"/>
</dbReference>
<evidence type="ECO:0008006" key="4">
    <source>
        <dbReference type="Google" id="ProtNLM"/>
    </source>
</evidence>
<feature type="chain" id="PRO_5022102251" description="DUF4251 domain-containing protein" evidence="1">
    <location>
        <begin position="21"/>
        <end position="176"/>
    </location>
</feature>
<gene>
    <name evidence="2" type="ORF">FO442_03940</name>
</gene>
<sequence>MKRIFAFAVLSLLVVSCAQKIPYTDQVKQDFDLTPENMTKVQFYTSSNIILEKSQSSGNQGTGNSGELVVSSSKTQDRIIIPTNTRGVFEKIGPNNEVIVRFEVGSGRVVKFATRATQTSGKYYLVADWKNNGGTMEYGGETYTIASGGSSAFLQVRIKKLQKTKRKDRVVKGMKV</sequence>
<dbReference type="Proteomes" id="UP000316008">
    <property type="component" value="Unassembled WGS sequence"/>
</dbReference>
<reference evidence="2 3" key="1">
    <citation type="submission" date="2019-07" db="EMBL/GenBank/DDBJ databases">
        <authorList>
            <person name="Huq M.A."/>
        </authorList>
    </citation>
    <scope>NUCLEOTIDE SEQUENCE [LARGE SCALE GENOMIC DNA]</scope>
    <source>
        <strain evidence="2 3">MAH-3</strain>
    </source>
</reference>
<accession>A0A556N2A1</accession>
<organism evidence="2 3">
    <name type="scientific">Fluviicola chungangensis</name>
    <dbReference type="NCBI Taxonomy" id="2597671"/>
    <lineage>
        <taxon>Bacteria</taxon>
        <taxon>Pseudomonadati</taxon>
        <taxon>Bacteroidota</taxon>
        <taxon>Flavobacteriia</taxon>
        <taxon>Flavobacteriales</taxon>
        <taxon>Crocinitomicaceae</taxon>
        <taxon>Fluviicola</taxon>
    </lineage>
</organism>
<feature type="signal peptide" evidence="1">
    <location>
        <begin position="1"/>
        <end position="20"/>
    </location>
</feature>
<name>A0A556N2A1_9FLAO</name>
<keyword evidence="1" id="KW-0732">Signal</keyword>
<evidence type="ECO:0000313" key="2">
    <source>
        <dbReference type="EMBL" id="TSJ46316.1"/>
    </source>
</evidence>
<dbReference type="OrthoDB" id="1492288at2"/>
<dbReference type="PROSITE" id="PS51257">
    <property type="entry name" value="PROKAR_LIPOPROTEIN"/>
    <property type="match status" value="1"/>
</dbReference>
<comment type="caution">
    <text evidence="2">The sequence shown here is derived from an EMBL/GenBank/DDBJ whole genome shotgun (WGS) entry which is preliminary data.</text>
</comment>
<evidence type="ECO:0000313" key="3">
    <source>
        <dbReference type="Proteomes" id="UP000316008"/>
    </source>
</evidence>
<dbReference type="AlphaFoldDB" id="A0A556N2A1"/>
<protein>
    <recommendedName>
        <fullName evidence="4">DUF4251 domain-containing protein</fullName>
    </recommendedName>
</protein>